<accession>A0A087SUY3</accession>
<dbReference type="InterPro" id="IPR010793">
    <property type="entry name" value="Ribosomal_mL37/mL65"/>
</dbReference>
<evidence type="ECO:0000256" key="8">
    <source>
        <dbReference type="ARBA" id="ARBA00041617"/>
    </source>
</evidence>
<evidence type="ECO:0000256" key="1">
    <source>
        <dbReference type="ARBA" id="ARBA00004173"/>
    </source>
</evidence>
<dbReference type="GO" id="GO:0006412">
    <property type="term" value="P:translation"/>
    <property type="evidence" value="ECO:0007669"/>
    <property type="project" value="InterPro"/>
</dbReference>
<dbReference type="EMBL" id="KK112077">
    <property type="protein sequence ID" value="KFM56672.1"/>
    <property type="molecule type" value="Genomic_DNA"/>
</dbReference>
<evidence type="ECO:0000256" key="5">
    <source>
        <dbReference type="ARBA" id="ARBA00023274"/>
    </source>
</evidence>
<name>A0A087SUY3_STEMI</name>
<dbReference type="GO" id="GO:1990904">
    <property type="term" value="C:ribonucleoprotein complex"/>
    <property type="evidence" value="ECO:0007669"/>
    <property type="project" value="UniProtKB-KW"/>
</dbReference>
<evidence type="ECO:0000256" key="3">
    <source>
        <dbReference type="ARBA" id="ARBA00022980"/>
    </source>
</evidence>
<dbReference type="OMA" id="WERGWHD"/>
<keyword evidence="2" id="KW-0809">Transit peptide</keyword>
<keyword evidence="5" id="KW-0687">Ribonucleoprotein</keyword>
<keyword evidence="10" id="KW-1185">Reference proteome</keyword>
<evidence type="ECO:0000256" key="7">
    <source>
        <dbReference type="ARBA" id="ARBA00039442"/>
    </source>
</evidence>
<evidence type="ECO:0000256" key="4">
    <source>
        <dbReference type="ARBA" id="ARBA00023128"/>
    </source>
</evidence>
<dbReference type="PANTHER" id="PTHR15889">
    <property type="entry name" value="MITOCHONDRIAL RIBOSOMAL PROTEIN L37"/>
    <property type="match status" value="1"/>
</dbReference>
<sequence>MRLTNVLCQVNYHRHFQRIWKRQGKLQVLDVVIPPELEKMGVEIKDSKDFFLETQRYITPKEKKLGPKILPPSVLSQNKYLYLMHEKTKVSENENQTLALTKTVPYQGLPKELTSLIGVDILPNQEELVKTSLLQAQVWDAVQHKLPKKLDISRPHYRFRREYGILYKRKVSSLLEKLTYLCDCATGKYAASLQRNKILDTLGEVAVQRGGDEVIYQMPCDILLTSEEPLKPFASAEQVAATEKEVVPNIYPIKPTLDLDKYTESPFTLQPTVNFVNENLHTLFIAQKSFGYWFPKQLLARAIATCFAFTASEAQRKYGHDVGKLPEPISVQCMYMDVKSFNFIAYQLNTLELNDSEGIKNQVWIDELSTLYDNVSEEDLITNYNPDIFP</sequence>
<dbReference type="InterPro" id="IPR052482">
    <property type="entry name" value="mtLSU_mL37"/>
</dbReference>
<feature type="non-terminal residue" evidence="9">
    <location>
        <position position="390"/>
    </location>
</feature>
<dbReference type="Proteomes" id="UP000054359">
    <property type="component" value="Unassembled WGS sequence"/>
</dbReference>
<dbReference type="Pfam" id="PF07147">
    <property type="entry name" value="PDCD9"/>
    <property type="match status" value="1"/>
</dbReference>
<evidence type="ECO:0000256" key="2">
    <source>
        <dbReference type="ARBA" id="ARBA00022946"/>
    </source>
</evidence>
<dbReference type="PANTHER" id="PTHR15889:SF2">
    <property type="entry name" value="LARGE RIBOSOMAL SUBUNIT PROTEIN ML37"/>
    <property type="match status" value="1"/>
</dbReference>
<comment type="subcellular location">
    <subcellularLocation>
        <location evidence="1">Mitochondrion</location>
    </subcellularLocation>
</comment>
<dbReference type="STRING" id="407821.A0A087SUY3"/>
<evidence type="ECO:0000256" key="6">
    <source>
        <dbReference type="ARBA" id="ARBA00037985"/>
    </source>
</evidence>
<gene>
    <name evidence="9" type="ORF">X975_17473</name>
</gene>
<dbReference type="OrthoDB" id="5835618at2759"/>
<comment type="similarity">
    <text evidence="6">Belongs to the mitochondrion-specific ribosomal protein mL37 family.</text>
</comment>
<dbReference type="AlphaFoldDB" id="A0A087SUY3"/>
<organism evidence="9 10">
    <name type="scientific">Stegodyphus mimosarum</name>
    <name type="common">African social velvet spider</name>
    <dbReference type="NCBI Taxonomy" id="407821"/>
    <lineage>
        <taxon>Eukaryota</taxon>
        <taxon>Metazoa</taxon>
        <taxon>Ecdysozoa</taxon>
        <taxon>Arthropoda</taxon>
        <taxon>Chelicerata</taxon>
        <taxon>Arachnida</taxon>
        <taxon>Araneae</taxon>
        <taxon>Araneomorphae</taxon>
        <taxon>Entelegynae</taxon>
        <taxon>Eresoidea</taxon>
        <taxon>Eresidae</taxon>
        <taxon>Stegodyphus</taxon>
    </lineage>
</organism>
<proteinExistence type="inferred from homology"/>
<reference evidence="9 10" key="1">
    <citation type="submission" date="2013-11" db="EMBL/GenBank/DDBJ databases">
        <title>Genome sequencing of Stegodyphus mimosarum.</title>
        <authorList>
            <person name="Bechsgaard J."/>
        </authorList>
    </citation>
    <scope>NUCLEOTIDE SEQUENCE [LARGE SCALE GENOMIC DNA]</scope>
</reference>
<dbReference type="GO" id="GO:0005840">
    <property type="term" value="C:ribosome"/>
    <property type="evidence" value="ECO:0007669"/>
    <property type="project" value="UniProtKB-KW"/>
</dbReference>
<evidence type="ECO:0000313" key="10">
    <source>
        <dbReference type="Proteomes" id="UP000054359"/>
    </source>
</evidence>
<dbReference type="GO" id="GO:0003735">
    <property type="term" value="F:structural constituent of ribosome"/>
    <property type="evidence" value="ECO:0007669"/>
    <property type="project" value="InterPro"/>
</dbReference>
<keyword evidence="3" id="KW-0689">Ribosomal protein</keyword>
<dbReference type="GO" id="GO:0005739">
    <property type="term" value="C:mitochondrion"/>
    <property type="evidence" value="ECO:0007669"/>
    <property type="project" value="UniProtKB-SubCell"/>
</dbReference>
<protein>
    <recommendedName>
        <fullName evidence="7">Large ribosomal subunit protein mL37</fullName>
    </recommendedName>
    <alternativeName>
        <fullName evidence="8">39S ribosomal protein L37, mitochondrial</fullName>
    </alternativeName>
</protein>
<evidence type="ECO:0000313" key="9">
    <source>
        <dbReference type="EMBL" id="KFM56672.1"/>
    </source>
</evidence>
<keyword evidence="4" id="KW-0496">Mitochondrion</keyword>